<evidence type="ECO:0000256" key="8">
    <source>
        <dbReference type="ARBA" id="ARBA00047989"/>
    </source>
</evidence>
<dbReference type="NCBIfam" id="TIGR00726">
    <property type="entry name" value="peptidoglycan editing factor PgeF"/>
    <property type="match status" value="1"/>
</dbReference>
<name>A0A6J4ITE1_9ACTN</name>
<sequence>MGSGTSTPQLSRRGGLDVLTWPVFEGPRVDAVATTRAGGVSTGRYASLNLGLHVGDEPGRVHVNRARAAAAVGLELSDLVFCTQVHGRGVTFVDRSHRGRGSRSLEDALPGDALVTAAPGVGLVVLVADCVPLVLYEPEAHVLAVVHAGWRGTVARVAEAAVGAMTNLGAEPERILAGIGPAIPPGRYEVGQEVADAARSCFSDAAEEVLGPAGAARWRFDLWAANRRILLDAGLAAENLSMCGVGTGEGTPFFSHRATRPCGRFAAIASLRSSHVG</sequence>
<dbReference type="EMBL" id="CADCSZ010000165">
    <property type="protein sequence ID" value="CAA9259615.1"/>
    <property type="molecule type" value="Genomic_DNA"/>
</dbReference>
<reference evidence="12" key="1">
    <citation type="submission" date="2020-02" db="EMBL/GenBank/DDBJ databases">
        <authorList>
            <person name="Meier V. D."/>
        </authorList>
    </citation>
    <scope>NUCLEOTIDE SEQUENCE</scope>
    <source>
        <strain evidence="12">AVDCRST_MAG76</strain>
    </source>
</reference>
<dbReference type="CDD" id="cd16833">
    <property type="entry name" value="YfiH"/>
    <property type="match status" value="1"/>
</dbReference>
<accession>A0A6J4ITE1</accession>
<dbReference type="InterPro" id="IPR011324">
    <property type="entry name" value="Cytotoxic_necrot_fac-like_cat"/>
</dbReference>
<proteinExistence type="inferred from homology"/>
<comment type="catalytic activity">
    <reaction evidence="9">
        <text>adenosine + phosphate = alpha-D-ribose 1-phosphate + adenine</text>
        <dbReference type="Rhea" id="RHEA:27642"/>
        <dbReference type="ChEBI" id="CHEBI:16335"/>
        <dbReference type="ChEBI" id="CHEBI:16708"/>
        <dbReference type="ChEBI" id="CHEBI:43474"/>
        <dbReference type="ChEBI" id="CHEBI:57720"/>
        <dbReference type="EC" id="2.4.2.1"/>
    </reaction>
    <physiologicalReaction direction="left-to-right" evidence="9">
        <dbReference type="Rhea" id="RHEA:27643"/>
    </physiologicalReaction>
</comment>
<evidence type="ECO:0000313" key="12">
    <source>
        <dbReference type="EMBL" id="CAA9259615.1"/>
    </source>
</evidence>
<dbReference type="GO" id="GO:0017061">
    <property type="term" value="F:S-methyl-5-thioadenosine phosphorylase activity"/>
    <property type="evidence" value="ECO:0007669"/>
    <property type="project" value="UniProtKB-EC"/>
</dbReference>
<comment type="catalytic activity">
    <reaction evidence="1">
        <text>inosine + phosphate = alpha-D-ribose 1-phosphate + hypoxanthine</text>
        <dbReference type="Rhea" id="RHEA:27646"/>
        <dbReference type="ChEBI" id="CHEBI:17368"/>
        <dbReference type="ChEBI" id="CHEBI:17596"/>
        <dbReference type="ChEBI" id="CHEBI:43474"/>
        <dbReference type="ChEBI" id="CHEBI:57720"/>
        <dbReference type="EC" id="2.4.2.1"/>
    </reaction>
    <physiologicalReaction direction="left-to-right" evidence="1">
        <dbReference type="Rhea" id="RHEA:27647"/>
    </physiologicalReaction>
</comment>
<evidence type="ECO:0000256" key="2">
    <source>
        <dbReference type="ARBA" id="ARBA00003215"/>
    </source>
</evidence>
<dbReference type="Pfam" id="PF02578">
    <property type="entry name" value="Cu-oxidase_4"/>
    <property type="match status" value="1"/>
</dbReference>
<comment type="catalytic activity">
    <reaction evidence="8">
        <text>adenosine + H2O + H(+) = inosine + NH4(+)</text>
        <dbReference type="Rhea" id="RHEA:24408"/>
        <dbReference type="ChEBI" id="CHEBI:15377"/>
        <dbReference type="ChEBI" id="CHEBI:15378"/>
        <dbReference type="ChEBI" id="CHEBI:16335"/>
        <dbReference type="ChEBI" id="CHEBI:17596"/>
        <dbReference type="ChEBI" id="CHEBI:28938"/>
        <dbReference type="EC" id="3.5.4.4"/>
    </reaction>
    <physiologicalReaction direction="left-to-right" evidence="8">
        <dbReference type="Rhea" id="RHEA:24409"/>
    </physiologicalReaction>
</comment>
<dbReference type="GO" id="GO:0005507">
    <property type="term" value="F:copper ion binding"/>
    <property type="evidence" value="ECO:0007669"/>
    <property type="project" value="TreeGrafter"/>
</dbReference>
<dbReference type="SUPFAM" id="SSF64438">
    <property type="entry name" value="CNF1/YfiH-like putative cysteine hydrolases"/>
    <property type="match status" value="1"/>
</dbReference>
<dbReference type="PANTHER" id="PTHR30616:SF2">
    <property type="entry name" value="PURINE NUCLEOSIDE PHOSPHORYLASE LACC1"/>
    <property type="match status" value="1"/>
</dbReference>
<keyword evidence="7" id="KW-0862">Zinc</keyword>
<dbReference type="AlphaFoldDB" id="A0A6J4ITE1"/>
<protein>
    <recommendedName>
        <fullName evidence="11">Purine nucleoside phosphorylase</fullName>
    </recommendedName>
</protein>
<comment type="catalytic activity">
    <reaction evidence="10">
        <text>S-methyl-5'-thioadenosine + phosphate = 5-(methylsulfanyl)-alpha-D-ribose 1-phosphate + adenine</text>
        <dbReference type="Rhea" id="RHEA:11852"/>
        <dbReference type="ChEBI" id="CHEBI:16708"/>
        <dbReference type="ChEBI" id="CHEBI:17509"/>
        <dbReference type="ChEBI" id="CHEBI:43474"/>
        <dbReference type="ChEBI" id="CHEBI:58533"/>
        <dbReference type="EC" id="2.4.2.28"/>
    </reaction>
    <physiologicalReaction direction="left-to-right" evidence="10">
        <dbReference type="Rhea" id="RHEA:11853"/>
    </physiologicalReaction>
</comment>
<comment type="similarity">
    <text evidence="3 11">Belongs to the purine nucleoside phosphorylase YfiH/LACC1 family.</text>
</comment>
<dbReference type="GO" id="GO:0016787">
    <property type="term" value="F:hydrolase activity"/>
    <property type="evidence" value="ECO:0007669"/>
    <property type="project" value="UniProtKB-KW"/>
</dbReference>
<dbReference type="InterPro" id="IPR038371">
    <property type="entry name" value="Cu_polyphenol_OxRdtase_sf"/>
</dbReference>
<evidence type="ECO:0000256" key="3">
    <source>
        <dbReference type="ARBA" id="ARBA00007353"/>
    </source>
</evidence>
<organism evidence="12">
    <name type="scientific">uncultured Acidimicrobiales bacterium</name>
    <dbReference type="NCBI Taxonomy" id="310071"/>
    <lineage>
        <taxon>Bacteria</taxon>
        <taxon>Bacillati</taxon>
        <taxon>Actinomycetota</taxon>
        <taxon>Acidimicrobiia</taxon>
        <taxon>Acidimicrobiales</taxon>
        <taxon>environmental samples</taxon>
    </lineage>
</organism>
<keyword evidence="5" id="KW-0479">Metal-binding</keyword>
<evidence type="ECO:0000256" key="5">
    <source>
        <dbReference type="ARBA" id="ARBA00022723"/>
    </source>
</evidence>
<gene>
    <name evidence="12" type="ORF">AVDCRST_MAG76-2749</name>
</gene>
<dbReference type="InterPro" id="IPR003730">
    <property type="entry name" value="Cu_polyphenol_OxRdtase"/>
</dbReference>
<dbReference type="Gene3D" id="3.60.140.10">
    <property type="entry name" value="CNF1/YfiH-like putative cysteine hydrolases"/>
    <property type="match status" value="1"/>
</dbReference>
<dbReference type="PANTHER" id="PTHR30616">
    <property type="entry name" value="UNCHARACTERIZED PROTEIN YFIH"/>
    <property type="match status" value="1"/>
</dbReference>
<evidence type="ECO:0000256" key="11">
    <source>
        <dbReference type="RuleBase" id="RU361274"/>
    </source>
</evidence>
<evidence type="ECO:0000256" key="1">
    <source>
        <dbReference type="ARBA" id="ARBA00000553"/>
    </source>
</evidence>
<keyword evidence="4" id="KW-0808">Transferase</keyword>
<evidence type="ECO:0000256" key="6">
    <source>
        <dbReference type="ARBA" id="ARBA00022801"/>
    </source>
</evidence>
<comment type="function">
    <text evidence="2">Purine nucleoside enzyme that catalyzes the phosphorolysis of adenosine and inosine nucleosides, yielding D-ribose 1-phosphate and the respective free bases, adenine and hypoxanthine. Also catalyzes the phosphorolysis of S-methyl-5'-thioadenosine into adenine and S-methyl-5-thio-alpha-D-ribose 1-phosphate. Also has adenosine deaminase activity.</text>
</comment>
<evidence type="ECO:0000256" key="10">
    <source>
        <dbReference type="ARBA" id="ARBA00049893"/>
    </source>
</evidence>
<evidence type="ECO:0000256" key="7">
    <source>
        <dbReference type="ARBA" id="ARBA00022833"/>
    </source>
</evidence>
<evidence type="ECO:0000256" key="4">
    <source>
        <dbReference type="ARBA" id="ARBA00022679"/>
    </source>
</evidence>
<keyword evidence="6" id="KW-0378">Hydrolase</keyword>
<evidence type="ECO:0000256" key="9">
    <source>
        <dbReference type="ARBA" id="ARBA00048968"/>
    </source>
</evidence>